<evidence type="ECO:0000313" key="3">
    <source>
        <dbReference type="Proteomes" id="UP000182306"/>
    </source>
</evidence>
<dbReference type="SUPFAM" id="SSF57802">
    <property type="entry name" value="Rubredoxin-like"/>
    <property type="match status" value="1"/>
</dbReference>
<reference evidence="2 3" key="1">
    <citation type="submission" date="2015-10" db="EMBL/GenBank/DDBJ databases">
        <title>Genomic differences between typical nodule nitrogen-fixing rhizobial strains and those coming from bean seeds.</title>
        <authorList>
            <person name="Peralta H."/>
            <person name="Aguilar-Vera A."/>
            <person name="Diaz R."/>
            <person name="Mora Y."/>
            <person name="Martinez-Batallar G."/>
            <person name="Salazar E."/>
            <person name="Vargas-Lagunas C."/>
            <person name="Encarnacion S."/>
            <person name="Girard L."/>
            <person name="Mora J."/>
        </authorList>
    </citation>
    <scope>NUCLEOTIDE SEQUENCE [LARGE SCALE GENOMIC DNA]</scope>
    <source>
        <strain evidence="2 3">CFNEI 73</strain>
        <plasmid evidence="2 3">B</plasmid>
    </source>
</reference>
<accession>A0A1L3LU54</accession>
<dbReference type="Pfam" id="PF00301">
    <property type="entry name" value="Rubredoxin"/>
    <property type="match status" value="1"/>
</dbReference>
<dbReference type="KEGG" id="same:SAMCFNEI73_pB0390"/>
<sequence length="51" mass="5625">MRHLCHVHDPAIGDPAPQIPPRVLFADLPEERLCPNGAAPPSKFTRLGDDR</sequence>
<evidence type="ECO:0000313" key="2">
    <source>
        <dbReference type="EMBL" id="APG93586.1"/>
    </source>
</evidence>
<name>A0A1L3LU54_9HYPH</name>
<keyword evidence="2" id="KW-0614">Plasmid</keyword>
<keyword evidence="3" id="KW-1185">Reference proteome</keyword>
<dbReference type="InterPro" id="IPR024935">
    <property type="entry name" value="Rubredoxin_dom"/>
</dbReference>
<dbReference type="Proteomes" id="UP000182306">
    <property type="component" value="Plasmid B"/>
</dbReference>
<geneLocation type="plasmid" evidence="2 3">
    <name>B</name>
</geneLocation>
<feature type="domain" description="Rubredoxin" evidence="1">
    <location>
        <begin position="6"/>
        <end position="44"/>
    </location>
</feature>
<gene>
    <name evidence="2" type="primary">hupI</name>
    <name evidence="2" type="ORF">SAMCFNEI73_pB0390</name>
</gene>
<protein>
    <submittedName>
        <fullName evidence="2">Rubredoxin HupI</fullName>
    </submittedName>
</protein>
<proteinExistence type="predicted"/>
<organism evidence="2 3">
    <name type="scientific">Sinorhizobium americanum</name>
    <dbReference type="NCBI Taxonomy" id="194963"/>
    <lineage>
        <taxon>Bacteria</taxon>
        <taxon>Pseudomonadati</taxon>
        <taxon>Pseudomonadota</taxon>
        <taxon>Alphaproteobacteria</taxon>
        <taxon>Hyphomicrobiales</taxon>
        <taxon>Rhizobiaceae</taxon>
        <taxon>Sinorhizobium/Ensifer group</taxon>
        <taxon>Sinorhizobium</taxon>
    </lineage>
</organism>
<evidence type="ECO:0000259" key="1">
    <source>
        <dbReference type="Pfam" id="PF00301"/>
    </source>
</evidence>
<dbReference type="GO" id="GO:0005506">
    <property type="term" value="F:iron ion binding"/>
    <property type="evidence" value="ECO:0007669"/>
    <property type="project" value="InterPro"/>
</dbReference>
<dbReference type="EMBL" id="CP013109">
    <property type="protein sequence ID" value="APG93586.1"/>
    <property type="molecule type" value="Genomic_DNA"/>
</dbReference>
<dbReference type="Gene3D" id="2.20.28.10">
    <property type="match status" value="1"/>
</dbReference>
<dbReference type="AlphaFoldDB" id="A0A1L3LU54"/>